<protein>
    <recommendedName>
        <fullName evidence="2">thioredoxin-dependent peroxiredoxin</fullName>
        <ecNumber evidence="2">1.11.1.24</ecNumber>
    </recommendedName>
    <alternativeName>
        <fullName evidence="8">Thioredoxin peroxidase</fullName>
    </alternativeName>
</protein>
<dbReference type="Gene3D" id="3.40.30.10">
    <property type="entry name" value="Glutaredoxin"/>
    <property type="match status" value="1"/>
</dbReference>
<organism evidence="13">
    <name type="scientific">uncultured Poseidoniia archaeon</name>
    <dbReference type="NCBI Taxonomy" id="1697135"/>
    <lineage>
        <taxon>Archaea</taxon>
        <taxon>Methanobacteriati</taxon>
        <taxon>Thermoplasmatota</taxon>
        <taxon>Candidatus Poseidoniia</taxon>
        <taxon>environmental samples</taxon>
    </lineage>
</organism>
<name>A0A1B1TC17_9ARCH</name>
<dbReference type="GO" id="GO:0045454">
    <property type="term" value="P:cell redox homeostasis"/>
    <property type="evidence" value="ECO:0007669"/>
    <property type="project" value="TreeGrafter"/>
</dbReference>
<keyword evidence="7" id="KW-0676">Redox-active center</keyword>
<dbReference type="GO" id="GO:0005737">
    <property type="term" value="C:cytoplasm"/>
    <property type="evidence" value="ECO:0007669"/>
    <property type="project" value="TreeGrafter"/>
</dbReference>
<evidence type="ECO:0000256" key="10">
    <source>
        <dbReference type="ARBA" id="ARBA00049091"/>
    </source>
</evidence>
<evidence type="ECO:0000256" key="9">
    <source>
        <dbReference type="ARBA" id="ARBA00038489"/>
    </source>
</evidence>
<keyword evidence="5" id="KW-0560">Oxidoreductase</keyword>
<dbReference type="AlphaFoldDB" id="A0A1B1TC17"/>
<evidence type="ECO:0000256" key="1">
    <source>
        <dbReference type="ARBA" id="ARBA00011245"/>
    </source>
</evidence>
<evidence type="ECO:0000256" key="7">
    <source>
        <dbReference type="ARBA" id="ARBA00023284"/>
    </source>
</evidence>
<keyword evidence="4" id="KW-0049">Antioxidant</keyword>
<evidence type="ECO:0000256" key="6">
    <source>
        <dbReference type="ARBA" id="ARBA00023157"/>
    </source>
</evidence>
<evidence type="ECO:0000256" key="4">
    <source>
        <dbReference type="ARBA" id="ARBA00022862"/>
    </source>
</evidence>
<dbReference type="SUPFAM" id="SSF52833">
    <property type="entry name" value="Thioredoxin-like"/>
    <property type="match status" value="1"/>
</dbReference>
<dbReference type="InterPro" id="IPR013766">
    <property type="entry name" value="Thioredoxin_domain"/>
</dbReference>
<dbReference type="EMBL" id="KP211853">
    <property type="protein sequence ID" value="ANV79827.1"/>
    <property type="molecule type" value="Genomic_DNA"/>
</dbReference>
<evidence type="ECO:0000256" key="8">
    <source>
        <dbReference type="ARBA" id="ARBA00032824"/>
    </source>
</evidence>
<evidence type="ECO:0000256" key="3">
    <source>
        <dbReference type="ARBA" id="ARBA00022559"/>
    </source>
</evidence>
<dbReference type="PIRSF" id="PIRSF000239">
    <property type="entry name" value="AHPC"/>
    <property type="match status" value="1"/>
</dbReference>
<dbReference type="InterPro" id="IPR000866">
    <property type="entry name" value="AhpC/TSA"/>
</dbReference>
<dbReference type="EC" id="1.11.1.24" evidence="2"/>
<dbReference type="InterPro" id="IPR036249">
    <property type="entry name" value="Thioredoxin-like_sf"/>
</dbReference>
<dbReference type="CDD" id="cd03017">
    <property type="entry name" value="PRX_BCP"/>
    <property type="match status" value="1"/>
</dbReference>
<comment type="similarity">
    <text evidence="9">Belongs to the peroxiredoxin family. BCP/PrxQ subfamily.</text>
</comment>
<dbReference type="GO" id="GO:0034599">
    <property type="term" value="P:cellular response to oxidative stress"/>
    <property type="evidence" value="ECO:0007669"/>
    <property type="project" value="TreeGrafter"/>
</dbReference>
<keyword evidence="6" id="KW-1015">Disulfide bond</keyword>
<feature type="domain" description="Thioredoxin" evidence="12">
    <location>
        <begin position="7"/>
        <end position="155"/>
    </location>
</feature>
<feature type="active site" description="Cysteine sulfenic acid (-SOH) intermediate; for peroxidase activity" evidence="11">
    <location>
        <position position="49"/>
    </location>
</feature>
<dbReference type="InterPro" id="IPR024706">
    <property type="entry name" value="Peroxiredoxin_AhpC-typ"/>
</dbReference>
<evidence type="ECO:0000313" key="13">
    <source>
        <dbReference type="EMBL" id="ANV79827.1"/>
    </source>
</evidence>
<evidence type="ECO:0000256" key="2">
    <source>
        <dbReference type="ARBA" id="ARBA00013017"/>
    </source>
</evidence>
<reference evidence="13" key="2">
    <citation type="journal article" date="2015" name="ISME J.">
        <title>A new class of marine Euryarchaeota group II from the Mediterranean deep chlorophyll maximum.</title>
        <authorList>
            <person name="Martin-Cuadrado A.B."/>
            <person name="Garcia-Heredia I."/>
            <person name="Molto A.G."/>
            <person name="Lopez-Ubeda R."/>
            <person name="Kimes N."/>
            <person name="Lopez-Garcia P."/>
            <person name="Moreira D."/>
            <person name="Rodriguez-Valera F."/>
        </authorList>
    </citation>
    <scope>NUCLEOTIDE SEQUENCE</scope>
</reference>
<sequence>MVDSHEYLVGTKIPNFDCLDDEGKSVNASNIEGKWTVMFFYPKDESPGCTLQSCSFRDRYDQFLEQGISLYGVSSDSVKSHKRFKQRYRLQYSLLSDKGGVFAKALKLKKDFGFLRARVTFVIDPEGTIAFAHTSQLGVTGHVKKALKVIKTQGAIA</sequence>
<dbReference type="GO" id="GO:0008379">
    <property type="term" value="F:thioredoxin peroxidase activity"/>
    <property type="evidence" value="ECO:0007669"/>
    <property type="project" value="TreeGrafter"/>
</dbReference>
<dbReference type="PROSITE" id="PS51352">
    <property type="entry name" value="THIOREDOXIN_2"/>
    <property type="match status" value="1"/>
</dbReference>
<dbReference type="PANTHER" id="PTHR42801">
    <property type="entry name" value="THIOREDOXIN-DEPENDENT PEROXIDE REDUCTASE"/>
    <property type="match status" value="1"/>
</dbReference>
<comment type="subunit">
    <text evidence="1">Monomer.</text>
</comment>
<comment type="catalytic activity">
    <reaction evidence="10">
        <text>a hydroperoxide + [thioredoxin]-dithiol = an alcohol + [thioredoxin]-disulfide + H2O</text>
        <dbReference type="Rhea" id="RHEA:62620"/>
        <dbReference type="Rhea" id="RHEA-COMP:10698"/>
        <dbReference type="Rhea" id="RHEA-COMP:10700"/>
        <dbReference type="ChEBI" id="CHEBI:15377"/>
        <dbReference type="ChEBI" id="CHEBI:29950"/>
        <dbReference type="ChEBI" id="CHEBI:30879"/>
        <dbReference type="ChEBI" id="CHEBI:35924"/>
        <dbReference type="ChEBI" id="CHEBI:50058"/>
        <dbReference type="EC" id="1.11.1.24"/>
    </reaction>
</comment>
<dbReference type="Pfam" id="PF00578">
    <property type="entry name" value="AhpC-TSA"/>
    <property type="match status" value="1"/>
</dbReference>
<accession>A0A1B1TC17</accession>
<evidence type="ECO:0000259" key="12">
    <source>
        <dbReference type="PROSITE" id="PS51352"/>
    </source>
</evidence>
<evidence type="ECO:0000256" key="5">
    <source>
        <dbReference type="ARBA" id="ARBA00023002"/>
    </source>
</evidence>
<proteinExistence type="inferred from homology"/>
<evidence type="ECO:0000256" key="11">
    <source>
        <dbReference type="PIRSR" id="PIRSR000239-1"/>
    </source>
</evidence>
<keyword evidence="3" id="KW-0575">Peroxidase</keyword>
<reference evidence="13" key="1">
    <citation type="submission" date="2014-11" db="EMBL/GenBank/DDBJ databases">
        <authorList>
            <person name="Zhu J."/>
            <person name="Qi W."/>
            <person name="Song R."/>
        </authorList>
    </citation>
    <scope>NUCLEOTIDE SEQUENCE</scope>
</reference>
<dbReference type="InterPro" id="IPR050924">
    <property type="entry name" value="Peroxiredoxin_BCP/PrxQ"/>
</dbReference>
<dbReference type="PANTHER" id="PTHR42801:SF4">
    <property type="entry name" value="AHPC_TSA FAMILY PROTEIN"/>
    <property type="match status" value="1"/>
</dbReference>